<proteinExistence type="predicted"/>
<evidence type="ECO:0000313" key="4">
    <source>
        <dbReference type="Proteomes" id="UP000005237"/>
    </source>
</evidence>
<name>A0A8R1DWV9_CAEJA</name>
<keyword evidence="4" id="KW-1185">Reference proteome</keyword>
<reference evidence="3" key="2">
    <citation type="submission" date="2022-06" db="UniProtKB">
        <authorList>
            <consortium name="EnsemblMetazoa"/>
        </authorList>
    </citation>
    <scope>IDENTIFICATION</scope>
    <source>
        <strain evidence="3">DF5081</strain>
    </source>
</reference>
<feature type="signal peptide" evidence="2">
    <location>
        <begin position="1"/>
        <end position="23"/>
    </location>
</feature>
<dbReference type="EnsemblMetazoa" id="CJA14964.1">
    <property type="protein sequence ID" value="CJA14964.1"/>
    <property type="gene ID" value="WBGene00134168"/>
</dbReference>
<dbReference type="AlphaFoldDB" id="A0A8R1DWV9"/>
<feature type="region of interest" description="Disordered" evidence="1">
    <location>
        <begin position="107"/>
        <end position="143"/>
    </location>
</feature>
<feature type="chain" id="PRO_5035878323" evidence="2">
    <location>
        <begin position="24"/>
        <end position="143"/>
    </location>
</feature>
<evidence type="ECO:0000256" key="1">
    <source>
        <dbReference type="SAM" id="MobiDB-lite"/>
    </source>
</evidence>
<sequence length="143" mass="15863">MLPTFLSISTIYYALLIVCNVDTGRVGLCRTECVEQNVKKIVRVHLKDDLVMAGLCTKKTDGTGGSIVTPFVCHRNVGLWTLDELDEEGITPFEKVCPTPEIYPSEQRATCPKVQENQDASPQNVANDEYPSSGQEPPKLFLF</sequence>
<keyword evidence="2" id="KW-0732">Signal</keyword>
<organism evidence="3 4">
    <name type="scientific">Caenorhabditis japonica</name>
    <dbReference type="NCBI Taxonomy" id="281687"/>
    <lineage>
        <taxon>Eukaryota</taxon>
        <taxon>Metazoa</taxon>
        <taxon>Ecdysozoa</taxon>
        <taxon>Nematoda</taxon>
        <taxon>Chromadorea</taxon>
        <taxon>Rhabditida</taxon>
        <taxon>Rhabditina</taxon>
        <taxon>Rhabditomorpha</taxon>
        <taxon>Rhabditoidea</taxon>
        <taxon>Rhabditidae</taxon>
        <taxon>Peloderinae</taxon>
        <taxon>Caenorhabditis</taxon>
    </lineage>
</organism>
<accession>A0A8R1DWV9</accession>
<dbReference type="Proteomes" id="UP000005237">
    <property type="component" value="Unassembled WGS sequence"/>
</dbReference>
<evidence type="ECO:0000313" key="3">
    <source>
        <dbReference type="EnsemblMetazoa" id="CJA14964.1"/>
    </source>
</evidence>
<feature type="compositionally biased region" description="Polar residues" evidence="1">
    <location>
        <begin position="115"/>
        <end position="135"/>
    </location>
</feature>
<evidence type="ECO:0000256" key="2">
    <source>
        <dbReference type="SAM" id="SignalP"/>
    </source>
</evidence>
<protein>
    <submittedName>
        <fullName evidence="3">Uncharacterized protein</fullName>
    </submittedName>
</protein>
<reference evidence="4" key="1">
    <citation type="submission" date="2010-08" db="EMBL/GenBank/DDBJ databases">
        <authorList>
            <consortium name="Caenorhabditis japonica Sequencing Consortium"/>
            <person name="Wilson R.K."/>
        </authorList>
    </citation>
    <scope>NUCLEOTIDE SEQUENCE [LARGE SCALE GENOMIC DNA]</scope>
    <source>
        <strain evidence="4">DF5081</strain>
    </source>
</reference>